<feature type="compositionally biased region" description="Acidic residues" evidence="2">
    <location>
        <begin position="155"/>
        <end position="166"/>
    </location>
</feature>
<evidence type="ECO:0000256" key="2">
    <source>
        <dbReference type="SAM" id="MobiDB-lite"/>
    </source>
</evidence>
<evidence type="ECO:0000256" key="1">
    <source>
        <dbReference type="SAM" id="Coils"/>
    </source>
</evidence>
<sequence>MLLNLRGQSDEAPQDLQEQNHDHSGPNTEDAGHQSNGDDKSLSVQKRSSARVAMLQKRRGQHKRRGRSNAGLQDLQEQNYNPEHKSGAGMLIKLSRKPNAAPEDLQEQNNDNGEPDNDDEPNGGNSLMAQKHKSGAAVRQKLSGQPNAVPSDFQELSDDNWEPETEDASRPQFNDDNNSVMSQKLTSSGEEMLQKLIAQLNAAPQGLQEENYDNRELETEGAPCTQPNGDNNSLTSQKRNSAEAAMPKNLRGGQRNAAPQDSQEQNYDNRELETEDVPSLSNAGSSIWGRKRKSGAAVLRRLRGQPNAVPQDLPDNSEPQTEVASGSKFNGDNSLMGLKHDSAGASMLQKTRGQLNAVPQGLRGAAMLQNLRGQPNAVPQDLPEQNHENEESENEDEPSPLSNGGNSLIGRKRKTGEVLLQKLKGPLNAIPQGVQGEDYANKEPQTEGASFSQLNGDNNSLTVRKRNSVGAVMLQKLRGQHNALPQALQEEDYDNRELETEDAPSAQPNGDNNSLTSQKRKSAEASLLQKLRGQLNDVPQDLQGQNYDNREPETEGASCPQFNGDNNSLMGQKRQSAVAGLLQKLKGRLNAGPQCLQEQNYDNREPETDNGPTLWSKMGQKRKRGATMLQKLRGQSNSVPQDLQEQNSDTETEEALVPLSDDDNLIASTSQTKAKKQKKFDPLLVQIIDIETKETSLRKMTADEVWDLEKNLKIVVQLNGNGQGEDNGSNLLVRFLGKLSKDQTICPISIKGWPKMPKDKTYQQWKYIEDHFLFDYAAGCKWVMGNLGDKWRTHKYNLRRDYFSPNKTKEEVIDNSPPGIDRAHWAIFVEHYFDSDTQRKCLQNSLNREKLKIVHSGGSKSNARKTREMVEKLGRSVCRGEVVVSNLMRKDGTWLNEEGKKVAEKLLKYLPQDQARAATLPVSSTMIATPNDAVGKVFGADHHGYVRGMGPGATPSKVFGLRGLFNHSGPSSLMSNVVEERIGQLVKEVDTLQEKLNGYDEIKECIGELVNQMGTLQKKLSGYDEMKTQLAQTRAELRETKAQLLQSQLQVANLYKFLEDNLD</sequence>
<feature type="compositionally biased region" description="Basic and acidic residues" evidence="2">
    <location>
        <begin position="18"/>
        <end position="41"/>
    </location>
</feature>
<organism evidence="3 4">
    <name type="scientific">Crotalaria pallida</name>
    <name type="common">Smooth rattlebox</name>
    <name type="synonym">Crotalaria striata</name>
    <dbReference type="NCBI Taxonomy" id="3830"/>
    <lineage>
        <taxon>Eukaryota</taxon>
        <taxon>Viridiplantae</taxon>
        <taxon>Streptophyta</taxon>
        <taxon>Embryophyta</taxon>
        <taxon>Tracheophyta</taxon>
        <taxon>Spermatophyta</taxon>
        <taxon>Magnoliopsida</taxon>
        <taxon>eudicotyledons</taxon>
        <taxon>Gunneridae</taxon>
        <taxon>Pentapetalae</taxon>
        <taxon>rosids</taxon>
        <taxon>fabids</taxon>
        <taxon>Fabales</taxon>
        <taxon>Fabaceae</taxon>
        <taxon>Papilionoideae</taxon>
        <taxon>50 kb inversion clade</taxon>
        <taxon>genistoids sensu lato</taxon>
        <taxon>core genistoids</taxon>
        <taxon>Crotalarieae</taxon>
        <taxon>Crotalaria</taxon>
    </lineage>
</organism>
<dbReference type="AlphaFoldDB" id="A0AAN9I5W7"/>
<dbReference type="PANTHER" id="PTHR33144">
    <property type="entry name" value="OS10G0409366 PROTEIN-RELATED"/>
    <property type="match status" value="1"/>
</dbReference>
<feature type="region of interest" description="Disordered" evidence="2">
    <location>
        <begin position="596"/>
        <end position="653"/>
    </location>
</feature>
<feature type="region of interest" description="Disordered" evidence="2">
    <location>
        <begin position="1"/>
        <end position="187"/>
    </location>
</feature>
<keyword evidence="1" id="KW-0175">Coiled coil</keyword>
<dbReference type="Proteomes" id="UP001372338">
    <property type="component" value="Unassembled WGS sequence"/>
</dbReference>
<feature type="compositionally biased region" description="Polar residues" evidence="2">
    <location>
        <begin position="225"/>
        <end position="239"/>
    </location>
</feature>
<proteinExistence type="predicted"/>
<gene>
    <name evidence="3" type="ORF">RIF29_21379</name>
</gene>
<feature type="compositionally biased region" description="Polar residues" evidence="2">
    <location>
        <begin position="257"/>
        <end position="266"/>
    </location>
</feature>
<evidence type="ECO:0000313" key="3">
    <source>
        <dbReference type="EMBL" id="KAK7268673.1"/>
    </source>
</evidence>
<feature type="region of interest" description="Disordered" evidence="2">
    <location>
        <begin position="304"/>
        <end position="338"/>
    </location>
</feature>
<dbReference type="Pfam" id="PF03004">
    <property type="entry name" value="Transposase_24"/>
    <property type="match status" value="1"/>
</dbReference>
<accession>A0AAN9I5W7</accession>
<feature type="coiled-coil region" evidence="1">
    <location>
        <begin position="1023"/>
        <end position="1050"/>
    </location>
</feature>
<feature type="compositionally biased region" description="Basic residues" evidence="2">
    <location>
        <begin position="56"/>
        <end position="67"/>
    </location>
</feature>
<comment type="caution">
    <text evidence="3">The sequence shown here is derived from an EMBL/GenBank/DDBJ whole genome shotgun (WGS) entry which is preliminary data.</text>
</comment>
<feature type="region of interest" description="Disordered" evidence="2">
    <location>
        <begin position="214"/>
        <end position="288"/>
    </location>
</feature>
<feature type="region of interest" description="Disordered" evidence="2">
    <location>
        <begin position="375"/>
        <end position="410"/>
    </location>
</feature>
<feature type="compositionally biased region" description="Polar residues" evidence="2">
    <location>
        <begin position="633"/>
        <end position="647"/>
    </location>
</feature>
<protein>
    <submittedName>
        <fullName evidence="3">Uncharacterized protein</fullName>
    </submittedName>
</protein>
<feature type="compositionally biased region" description="Polar residues" evidence="2">
    <location>
        <begin position="506"/>
        <end position="517"/>
    </location>
</feature>
<feature type="compositionally biased region" description="Polar residues" evidence="2">
    <location>
        <begin position="317"/>
        <end position="333"/>
    </location>
</feature>
<reference evidence="3 4" key="1">
    <citation type="submission" date="2024-01" db="EMBL/GenBank/DDBJ databases">
        <title>The genomes of 5 underutilized Papilionoideae crops provide insights into root nodulation and disease resistanc.</title>
        <authorList>
            <person name="Yuan L."/>
        </authorList>
    </citation>
    <scope>NUCLEOTIDE SEQUENCE [LARGE SCALE GENOMIC DNA]</scope>
    <source>
        <strain evidence="3">ZHUSHIDOU_FW_LH</strain>
        <tissue evidence="3">Leaf</tissue>
    </source>
</reference>
<dbReference type="EMBL" id="JAYWIO010000004">
    <property type="protein sequence ID" value="KAK7268673.1"/>
    <property type="molecule type" value="Genomic_DNA"/>
</dbReference>
<feature type="compositionally biased region" description="Polar residues" evidence="2">
    <location>
        <begin position="447"/>
        <end position="461"/>
    </location>
</feature>
<feature type="compositionally biased region" description="Polar residues" evidence="2">
    <location>
        <begin position="560"/>
        <end position="569"/>
    </location>
</feature>
<keyword evidence="4" id="KW-1185">Reference proteome</keyword>
<feature type="compositionally biased region" description="Acidic residues" evidence="2">
    <location>
        <begin position="492"/>
        <end position="502"/>
    </location>
</feature>
<dbReference type="PANTHER" id="PTHR33144:SF45">
    <property type="entry name" value="TRANSPOSASE TNP1_EN_SPM-LIKE DOMAIN-CONTAINING PROTEIN"/>
    <property type="match status" value="1"/>
</dbReference>
<feature type="region of interest" description="Disordered" evidence="2">
    <location>
        <begin position="492"/>
        <end position="569"/>
    </location>
</feature>
<feature type="compositionally biased region" description="Polar residues" evidence="2">
    <location>
        <begin position="171"/>
        <end position="187"/>
    </location>
</feature>
<feature type="region of interest" description="Disordered" evidence="2">
    <location>
        <begin position="429"/>
        <end position="461"/>
    </location>
</feature>
<dbReference type="InterPro" id="IPR004252">
    <property type="entry name" value="Probable_transposase_24"/>
</dbReference>
<name>A0AAN9I5W7_CROPI</name>
<evidence type="ECO:0000313" key="4">
    <source>
        <dbReference type="Proteomes" id="UP001372338"/>
    </source>
</evidence>